<comment type="caution">
    <text evidence="11">The sequence shown here is derived from an EMBL/GenBank/DDBJ whole genome shotgun (WGS) entry which is preliminary data.</text>
</comment>
<evidence type="ECO:0000256" key="4">
    <source>
        <dbReference type="ARBA" id="ARBA00023180"/>
    </source>
</evidence>
<evidence type="ECO:0000256" key="1">
    <source>
        <dbReference type="ARBA" id="ARBA00004613"/>
    </source>
</evidence>
<feature type="domain" description="VWA7 N-terminal" evidence="10">
    <location>
        <begin position="62"/>
        <end position="285"/>
    </location>
</feature>
<evidence type="ECO:0000259" key="9">
    <source>
        <dbReference type="Pfam" id="PF25106"/>
    </source>
</evidence>
<dbReference type="Pfam" id="PF23619">
    <property type="entry name" value="Ig_VWA7"/>
    <property type="match status" value="1"/>
</dbReference>
<evidence type="ECO:0000259" key="7">
    <source>
        <dbReference type="Pfam" id="PF23560"/>
    </source>
</evidence>
<sequence>MSGLTALALLLLQCGALGFRILSGDSITHEDITEKAILNVTAQVCCSLALTEGKTFTFPSRLTAEAVAAACEALRSSKSFLWSIRKIKMANWLVDLHKVFKAPFHFDDETFKEGRKLILEGLSTVKAANRKHNYLSAVLKLGEILHTLQDFYSHSNWVEMGNKLPNFNLTRANTRIGNIAAKSRATCRDCNGQDCSNNLLDDILHEKILTSGYFSILSSNKPKGKCSHGDSLDKTRRTEPKGGINKDSSASSHGHLHSQAADLAIAATSDLLEEIRGAAGDKEFLQMMGISRGSSKALCFVIDTTESMSEEMAAVKTLICSIIDSKVGTQDEPSLYVLVPFNDPDFGPLIRTTDPREFKTSINSLSAAGGGDFPEMSLSALQLALSGSPPNSEIFVFTDASVKDASLKSKVVALIEKTKSVVSAVLMQSYYRTSTPEFRRQIQAGSIKQQHRQMVSSDTRLFRDLAQDSGGQVIEVTKDQLPEVMSIIRESSRSSLVVLLQTSRSPGKAENLTFSVDESLKNVKVYITGTRVNFTLIDPSGGVQNSETPSSVISSQPVGNFQTVLLQMKVGVWEIRMMPTDSYSLKVVGESSVDFFFDFVEELHGASGGFDLIDNRPTVGGNATLMVTLIGSDSVTVTEVALVESMGSGQVHSSVENQGGGHFIARFDELPLFEFLVLVKGQNINSTSRRTSENFQRQSTTSLRASALTVIAGNSDLVLEPGRPELVPFSVMTFGKGGNFSIQATNDQGFKISFPSSLFLDAGGGANGTVNITAPPDTPSGTSVTLTIEVVAPGGADTNYKVLHFIVLQLVTDFTRPVCQLLSLQSTCLDDCSQSTWEISVLVSAVANGTSVDHVRIRQGGGTLSISSENVSLVSYVASCCSPDVQLVVVDQESKDRVPPGDRFPTLPQ</sequence>
<evidence type="ECO:0000313" key="11">
    <source>
        <dbReference type="EMBL" id="KAF7206371.1"/>
    </source>
</evidence>
<evidence type="ECO:0000259" key="10">
    <source>
        <dbReference type="Pfam" id="PF25107"/>
    </source>
</evidence>
<dbReference type="Pfam" id="PF23560">
    <property type="entry name" value="GBD_Hemicentin"/>
    <property type="match status" value="1"/>
</dbReference>
<dbReference type="InterPro" id="IPR057615">
    <property type="entry name" value="Ig_VWA7"/>
</dbReference>
<dbReference type="SUPFAM" id="SSF53300">
    <property type="entry name" value="vWA-like"/>
    <property type="match status" value="1"/>
</dbReference>
<organism evidence="11 12">
    <name type="scientific">Nothobranchius furzeri</name>
    <name type="common">Turquoise killifish</name>
    <dbReference type="NCBI Taxonomy" id="105023"/>
    <lineage>
        <taxon>Eukaryota</taxon>
        <taxon>Metazoa</taxon>
        <taxon>Chordata</taxon>
        <taxon>Craniata</taxon>
        <taxon>Vertebrata</taxon>
        <taxon>Euteleostomi</taxon>
        <taxon>Actinopterygii</taxon>
        <taxon>Neopterygii</taxon>
        <taxon>Teleostei</taxon>
        <taxon>Neoteleostei</taxon>
        <taxon>Acanthomorphata</taxon>
        <taxon>Ovalentaria</taxon>
        <taxon>Atherinomorphae</taxon>
        <taxon>Cyprinodontiformes</taxon>
        <taxon>Nothobranchiidae</taxon>
        <taxon>Nothobranchius</taxon>
    </lineage>
</organism>
<feature type="chain" id="PRO_5038983873" evidence="6">
    <location>
        <begin position="19"/>
        <end position="909"/>
    </location>
</feature>
<evidence type="ECO:0000259" key="8">
    <source>
        <dbReference type="Pfam" id="PF23619"/>
    </source>
</evidence>
<accession>A0A9D2XQ32</accession>
<name>A0A9D2XQ32_NOTFU</name>
<evidence type="ECO:0000256" key="6">
    <source>
        <dbReference type="SAM" id="SignalP"/>
    </source>
</evidence>
<feature type="region of interest" description="Disordered" evidence="5">
    <location>
        <begin position="221"/>
        <end position="254"/>
    </location>
</feature>
<dbReference type="InterPro" id="IPR036465">
    <property type="entry name" value="vWFA_dom_sf"/>
</dbReference>
<feature type="domain" description="Hemicentin-1-like von Willebrand factor A" evidence="9">
    <location>
        <begin position="297"/>
        <end position="478"/>
    </location>
</feature>
<dbReference type="Gene3D" id="3.40.50.410">
    <property type="entry name" value="von Willebrand factor, type A domain"/>
    <property type="match status" value="1"/>
</dbReference>
<feature type="compositionally biased region" description="Basic and acidic residues" evidence="5">
    <location>
        <begin position="227"/>
        <end position="240"/>
    </location>
</feature>
<dbReference type="InterPro" id="IPR052577">
    <property type="entry name" value="VWA7"/>
</dbReference>
<reference evidence="11" key="1">
    <citation type="submission" date="2020-03" db="EMBL/GenBank/DDBJ databases">
        <title>Intra-Species Differences in Population Size shape Life History and Genome Evolution.</title>
        <authorList>
            <person name="Willemsen D."/>
            <person name="Cui R."/>
            <person name="Valenzano D.R."/>
        </authorList>
    </citation>
    <scope>NUCLEOTIDE SEQUENCE</scope>
    <source>
        <strain evidence="11">GRZ</strain>
        <tissue evidence="11">Whole</tissue>
    </source>
</reference>
<dbReference type="InterPro" id="IPR056861">
    <property type="entry name" value="HMCN1-like_VWA"/>
</dbReference>
<dbReference type="InterPro" id="IPR056475">
    <property type="entry name" value="GBD_Hemicentin/VWA7"/>
</dbReference>
<dbReference type="Pfam" id="PF25106">
    <property type="entry name" value="VWA_4"/>
    <property type="match status" value="1"/>
</dbReference>
<dbReference type="AlphaFoldDB" id="A0A9D2XQ32"/>
<dbReference type="EMBL" id="JAAVVJ010000015">
    <property type="protein sequence ID" value="KAF7206371.1"/>
    <property type="molecule type" value="Genomic_DNA"/>
</dbReference>
<evidence type="ECO:0000256" key="2">
    <source>
        <dbReference type="ARBA" id="ARBA00022525"/>
    </source>
</evidence>
<dbReference type="Proteomes" id="UP000822369">
    <property type="component" value="Chromosome 15"/>
</dbReference>
<gene>
    <name evidence="11" type="ORF">G4P62_011298</name>
</gene>
<keyword evidence="4" id="KW-0325">Glycoprotein</keyword>
<dbReference type="PANTHER" id="PTHR14905">
    <property type="entry name" value="NG37"/>
    <property type="match status" value="1"/>
</dbReference>
<feature type="domain" description="VWA7 Ig-like" evidence="8">
    <location>
        <begin position="714"/>
        <end position="808"/>
    </location>
</feature>
<evidence type="ECO:0000256" key="5">
    <source>
        <dbReference type="SAM" id="MobiDB-lite"/>
    </source>
</evidence>
<feature type="domain" description="Hemicentin/VWA7 galactose-binding" evidence="7">
    <location>
        <begin position="497"/>
        <end position="592"/>
    </location>
</feature>
<keyword evidence="3 6" id="KW-0732">Signal</keyword>
<dbReference type="Pfam" id="PF25107">
    <property type="entry name" value="VWA7_N"/>
    <property type="match status" value="1"/>
</dbReference>
<proteinExistence type="predicted"/>
<comment type="subcellular location">
    <subcellularLocation>
        <location evidence="1">Secreted</location>
    </subcellularLocation>
</comment>
<dbReference type="GO" id="GO:0005576">
    <property type="term" value="C:extracellular region"/>
    <property type="evidence" value="ECO:0007669"/>
    <property type="project" value="UniProtKB-SubCell"/>
</dbReference>
<evidence type="ECO:0000256" key="3">
    <source>
        <dbReference type="ARBA" id="ARBA00022729"/>
    </source>
</evidence>
<evidence type="ECO:0000313" key="12">
    <source>
        <dbReference type="Proteomes" id="UP000822369"/>
    </source>
</evidence>
<protein>
    <submittedName>
        <fullName evidence="11">von Willebrand factor A domain-containing protein 7-like</fullName>
    </submittedName>
</protein>
<dbReference type="InterPro" id="IPR056862">
    <property type="entry name" value="VWA7_N"/>
</dbReference>
<keyword evidence="2" id="KW-0964">Secreted</keyword>
<feature type="signal peptide" evidence="6">
    <location>
        <begin position="1"/>
        <end position="18"/>
    </location>
</feature>
<dbReference type="PANTHER" id="PTHR14905:SF18">
    <property type="entry name" value="VON WILLEBRAND FACTOR A DOMAIN-CONTAINING 10, TANDEM DUPLICATE 1-RELATED"/>
    <property type="match status" value="1"/>
</dbReference>